<feature type="compositionally biased region" description="Basic residues" evidence="1">
    <location>
        <begin position="26"/>
        <end position="35"/>
    </location>
</feature>
<feature type="region of interest" description="Disordered" evidence="1">
    <location>
        <begin position="26"/>
        <end position="71"/>
    </location>
</feature>
<sequence>MPRRWSLGLDRLHYEGIDGEYEHLKKTAQAHRKHDAPRGQKWPSRNRPGDDVPGPSSSDASTPQTRRRWGR</sequence>
<name>A0ABN3LDP0_9ACTN</name>
<protein>
    <recommendedName>
        <fullName evidence="4">Transposase</fullName>
    </recommendedName>
</protein>
<feature type="compositionally biased region" description="Polar residues" evidence="1">
    <location>
        <begin position="55"/>
        <end position="64"/>
    </location>
</feature>
<accession>A0ABN3LDP0</accession>
<organism evidence="2 3">
    <name type="scientific">Streptomyces gobitricini</name>
    <dbReference type="NCBI Taxonomy" id="68211"/>
    <lineage>
        <taxon>Bacteria</taxon>
        <taxon>Bacillati</taxon>
        <taxon>Actinomycetota</taxon>
        <taxon>Actinomycetes</taxon>
        <taxon>Kitasatosporales</taxon>
        <taxon>Streptomycetaceae</taxon>
        <taxon>Streptomyces</taxon>
    </lineage>
</organism>
<reference evidence="2 3" key="1">
    <citation type="journal article" date="2019" name="Int. J. Syst. Evol. Microbiol.">
        <title>The Global Catalogue of Microorganisms (GCM) 10K type strain sequencing project: providing services to taxonomists for standard genome sequencing and annotation.</title>
        <authorList>
            <consortium name="The Broad Institute Genomics Platform"/>
            <consortium name="The Broad Institute Genome Sequencing Center for Infectious Disease"/>
            <person name="Wu L."/>
            <person name="Ma J."/>
        </authorList>
    </citation>
    <scope>NUCLEOTIDE SEQUENCE [LARGE SCALE GENOMIC DNA]</scope>
    <source>
        <strain evidence="2 3">JCM 5062</strain>
    </source>
</reference>
<comment type="caution">
    <text evidence="2">The sequence shown here is derived from an EMBL/GenBank/DDBJ whole genome shotgun (WGS) entry which is preliminary data.</text>
</comment>
<evidence type="ECO:0000256" key="1">
    <source>
        <dbReference type="SAM" id="MobiDB-lite"/>
    </source>
</evidence>
<evidence type="ECO:0000313" key="2">
    <source>
        <dbReference type="EMBL" id="GAA2482466.1"/>
    </source>
</evidence>
<proteinExistence type="predicted"/>
<dbReference type="RefSeq" id="WP_344357183.1">
    <property type="nucleotide sequence ID" value="NZ_BAAASR010000006.1"/>
</dbReference>
<dbReference type="Proteomes" id="UP001499942">
    <property type="component" value="Unassembled WGS sequence"/>
</dbReference>
<evidence type="ECO:0000313" key="3">
    <source>
        <dbReference type="Proteomes" id="UP001499942"/>
    </source>
</evidence>
<dbReference type="EMBL" id="BAAASR010000006">
    <property type="protein sequence ID" value="GAA2482466.1"/>
    <property type="molecule type" value="Genomic_DNA"/>
</dbReference>
<keyword evidence="3" id="KW-1185">Reference proteome</keyword>
<gene>
    <name evidence="2" type="ORF">GCM10010393_11430</name>
</gene>
<evidence type="ECO:0008006" key="4">
    <source>
        <dbReference type="Google" id="ProtNLM"/>
    </source>
</evidence>